<proteinExistence type="predicted"/>
<reference evidence="2 3" key="1">
    <citation type="submission" date="2007-03" db="EMBL/GenBank/DDBJ databases">
        <title>Complete sequence of Desulfotomaculum reducens MI-1.</title>
        <authorList>
            <consortium name="US DOE Joint Genome Institute"/>
            <person name="Copeland A."/>
            <person name="Lucas S."/>
            <person name="Lapidus A."/>
            <person name="Barry K."/>
            <person name="Detter J.C."/>
            <person name="Glavina del Rio T."/>
            <person name="Hammon N."/>
            <person name="Israni S."/>
            <person name="Dalin E."/>
            <person name="Tice H."/>
            <person name="Pitluck S."/>
            <person name="Sims D."/>
            <person name="Brettin T."/>
            <person name="Bruce D."/>
            <person name="Han C."/>
            <person name="Tapia R."/>
            <person name="Schmutz J."/>
            <person name="Larimer F."/>
            <person name="Land M."/>
            <person name="Hauser L."/>
            <person name="Kyrpides N."/>
            <person name="Kim E."/>
            <person name="Tebo B.M."/>
            <person name="Richardson P."/>
        </authorList>
    </citation>
    <scope>NUCLEOTIDE SEQUENCE [LARGE SCALE GENOMIC DNA]</scope>
    <source>
        <strain evidence="2 3">MI-1</strain>
    </source>
</reference>
<feature type="coiled-coil region" evidence="1">
    <location>
        <begin position="75"/>
        <end position="116"/>
    </location>
</feature>
<dbReference type="Proteomes" id="UP000001556">
    <property type="component" value="Chromosome"/>
</dbReference>
<dbReference type="KEGG" id="drm:Dred_2795"/>
<protein>
    <submittedName>
        <fullName evidence="2">Uncharacterized protein</fullName>
    </submittedName>
</protein>
<evidence type="ECO:0000256" key="1">
    <source>
        <dbReference type="SAM" id="Coils"/>
    </source>
</evidence>
<name>A4J896_DESRM</name>
<dbReference type="EMBL" id="CP000612">
    <property type="protein sequence ID" value="ABO51299.1"/>
    <property type="molecule type" value="Genomic_DNA"/>
</dbReference>
<accession>A4J896</accession>
<sequence length="120" mass="14016">MVRIIKFKVTGLGFLSGGTYDNWEEAVANLKDSKGRTGTIIVEMTGKEYYRMVNGYRQKLNELNEMIRKRDYDHKQNIIQQESQYQQQLNQLVSQLKEKDKRCATLAAVVNRLKNKQKSN</sequence>
<gene>
    <name evidence="2" type="ordered locus">Dred_2795</name>
</gene>
<dbReference type="AlphaFoldDB" id="A4J896"/>
<evidence type="ECO:0000313" key="2">
    <source>
        <dbReference type="EMBL" id="ABO51299.1"/>
    </source>
</evidence>
<dbReference type="HOGENOM" id="CLU_2045909_0_0_9"/>
<evidence type="ECO:0000313" key="3">
    <source>
        <dbReference type="Proteomes" id="UP000001556"/>
    </source>
</evidence>
<organism evidence="2 3">
    <name type="scientific">Desulforamulus reducens (strain ATCC BAA-1160 / DSM 100696 / MI-1)</name>
    <name type="common">Desulfotomaculum reducens</name>
    <dbReference type="NCBI Taxonomy" id="349161"/>
    <lineage>
        <taxon>Bacteria</taxon>
        <taxon>Bacillati</taxon>
        <taxon>Bacillota</taxon>
        <taxon>Clostridia</taxon>
        <taxon>Eubacteriales</taxon>
        <taxon>Peptococcaceae</taxon>
        <taxon>Desulforamulus</taxon>
    </lineage>
</organism>
<keyword evidence="3" id="KW-1185">Reference proteome</keyword>
<keyword evidence="1" id="KW-0175">Coiled coil</keyword>